<dbReference type="PANTHER" id="PTHR12161:SF14">
    <property type="entry name" value="REGULATOR OF VPS4 ACTIVITY IN THE MVB PATHWAY PROTEIN"/>
    <property type="match status" value="1"/>
</dbReference>
<proteinExistence type="inferred from homology"/>
<sequence length="734" mass="82999">MLDGILGRGFASKCKSLIKQVKSRIDVIRRKRNATEKFLKKDIADLLANGLDINAYGRAEGLINELTLTSCYGFIERCCDIVSQHLSIMQKQSECIDECKEAVSSLMFAAARFPKLPELRDLRDAFQERYGNFLECFVNQGFVENVSSKSSTMEKKVLLMQDIATEFSIKWDSNAFQKRMSKPPLSAQDQPKYYGSPYTHDQKSQPINGKNDASRGVNHDVSSKDRPEDIVDGNRLHLQGDLPRRTDLNLQFKQEFSSNGYKPHNGREETILKGGEDEMLFQQRREVPSQRNENLTGNEDSTLKTNRAGCSSHRRKKESNSGFKLHDYRDNTTSDRDGQYTSPYAKPDMSFQERREVPVEKHANFNGNEDAALKTNGVRSSHRKKMESVEGELKLHDYRDNIASNRDSQYSSPYSKPDTFPDCAGFKGKGVDLFSDNNNVTQTNTANPGREAQVDEVQKLKPYCSYALPPPYVKPNVKPKDSKYGTTLGFLEAGFDDNLVTKVPSAYNAISSGRNRSERIEVGSNNLDKERHVIGPARASSHGLEKDHNPDDSSGHPFPKPRSSRRRRPKSRSIHEDVGDLEDPGVVKRRSRSRRKDDSRRGLQVLFDDEHDQNDEEERIIDKLLIHYSKKPSAYDPGRVRRKSKSHAHEHDGKDVDKSPKSRGRDGPDEMPEAVPPVRSVSLPREPTGTSKATKVFSRAASFQPDRSNPARHVHPKLPDYDDLAARFAALKGR</sequence>
<dbReference type="Proteomes" id="UP000593562">
    <property type="component" value="Unassembled WGS sequence"/>
</dbReference>
<dbReference type="GO" id="GO:0015031">
    <property type="term" value="P:protein transport"/>
    <property type="evidence" value="ECO:0007669"/>
    <property type="project" value="InterPro"/>
</dbReference>
<feature type="compositionally biased region" description="Basic and acidic residues" evidence="2">
    <location>
        <begin position="217"/>
        <end position="232"/>
    </location>
</feature>
<keyword evidence="4" id="KW-1185">Reference proteome</keyword>
<feature type="compositionally biased region" description="Basic residues" evidence="2">
    <location>
        <begin position="562"/>
        <end position="572"/>
    </location>
</feature>
<dbReference type="FunCoup" id="A0A7J7DR62">
    <property type="interactions" value="981"/>
</dbReference>
<dbReference type="InterPro" id="IPR005061">
    <property type="entry name" value="Ist1"/>
</dbReference>
<feature type="region of interest" description="Disordered" evidence="2">
    <location>
        <begin position="180"/>
        <end position="232"/>
    </location>
</feature>
<gene>
    <name evidence="3" type="ORF">HS088_TW04G00554</name>
</gene>
<comment type="similarity">
    <text evidence="1">Belongs to the IST1 family.</text>
</comment>
<feature type="compositionally biased region" description="Basic and acidic residues" evidence="2">
    <location>
        <begin position="647"/>
        <end position="668"/>
    </location>
</feature>
<accession>A0A7J7DR62</accession>
<organism evidence="3 4">
    <name type="scientific">Tripterygium wilfordii</name>
    <name type="common">Thunder God vine</name>
    <dbReference type="NCBI Taxonomy" id="458696"/>
    <lineage>
        <taxon>Eukaryota</taxon>
        <taxon>Viridiplantae</taxon>
        <taxon>Streptophyta</taxon>
        <taxon>Embryophyta</taxon>
        <taxon>Tracheophyta</taxon>
        <taxon>Spermatophyta</taxon>
        <taxon>Magnoliopsida</taxon>
        <taxon>eudicotyledons</taxon>
        <taxon>Gunneridae</taxon>
        <taxon>Pentapetalae</taxon>
        <taxon>rosids</taxon>
        <taxon>fabids</taxon>
        <taxon>Celastrales</taxon>
        <taxon>Celastraceae</taxon>
        <taxon>Tripterygium</taxon>
    </lineage>
</organism>
<evidence type="ECO:0008006" key="5">
    <source>
        <dbReference type="Google" id="ProtNLM"/>
    </source>
</evidence>
<feature type="compositionally biased region" description="Basic and acidic residues" evidence="2">
    <location>
        <begin position="543"/>
        <end position="554"/>
    </location>
</feature>
<evidence type="ECO:0000313" key="3">
    <source>
        <dbReference type="EMBL" id="KAF5748596.1"/>
    </source>
</evidence>
<feature type="region of interest" description="Disordered" evidence="2">
    <location>
        <begin position="285"/>
        <end position="351"/>
    </location>
</feature>
<dbReference type="Pfam" id="PF03398">
    <property type="entry name" value="Ist1"/>
    <property type="match status" value="1"/>
</dbReference>
<feature type="region of interest" description="Disordered" evidence="2">
    <location>
        <begin position="627"/>
        <end position="718"/>
    </location>
</feature>
<feature type="region of interest" description="Disordered" evidence="2">
    <location>
        <begin position="521"/>
        <end position="601"/>
    </location>
</feature>
<dbReference type="PANTHER" id="PTHR12161">
    <property type="entry name" value="IST1 FAMILY MEMBER"/>
    <property type="match status" value="1"/>
</dbReference>
<protein>
    <recommendedName>
        <fullName evidence="5">Regulator of Vps4 activity in the MVB pathway protein</fullName>
    </recommendedName>
</protein>
<reference evidence="3 4" key="1">
    <citation type="journal article" date="2020" name="Nat. Commun.">
        <title>Genome of Tripterygium wilfordii and identification of cytochrome P450 involved in triptolide biosynthesis.</title>
        <authorList>
            <person name="Tu L."/>
            <person name="Su P."/>
            <person name="Zhang Z."/>
            <person name="Gao L."/>
            <person name="Wang J."/>
            <person name="Hu T."/>
            <person name="Zhou J."/>
            <person name="Zhang Y."/>
            <person name="Zhao Y."/>
            <person name="Liu Y."/>
            <person name="Song Y."/>
            <person name="Tong Y."/>
            <person name="Lu Y."/>
            <person name="Yang J."/>
            <person name="Xu C."/>
            <person name="Jia M."/>
            <person name="Peters R.J."/>
            <person name="Huang L."/>
            <person name="Gao W."/>
        </authorList>
    </citation>
    <scope>NUCLEOTIDE SEQUENCE [LARGE SCALE GENOMIC DNA]</scope>
    <source>
        <strain evidence="4">cv. XIE 37</strain>
        <tissue evidence="3">Leaf</tissue>
    </source>
</reference>
<evidence type="ECO:0000256" key="2">
    <source>
        <dbReference type="SAM" id="MobiDB-lite"/>
    </source>
</evidence>
<name>A0A7J7DR62_TRIWF</name>
<dbReference type="InParanoid" id="A0A7J7DR62"/>
<dbReference type="OrthoDB" id="29853at2759"/>
<comment type="caution">
    <text evidence="3">The sequence shown here is derived from an EMBL/GenBank/DDBJ whole genome shotgun (WGS) entry which is preliminary data.</text>
</comment>
<dbReference type="EMBL" id="JAAARO010000004">
    <property type="protein sequence ID" value="KAF5748596.1"/>
    <property type="molecule type" value="Genomic_DNA"/>
</dbReference>
<feature type="compositionally biased region" description="Basic and acidic residues" evidence="2">
    <location>
        <begin position="324"/>
        <end position="338"/>
    </location>
</feature>
<evidence type="ECO:0000313" key="4">
    <source>
        <dbReference type="Proteomes" id="UP000593562"/>
    </source>
</evidence>
<feature type="compositionally biased region" description="Polar residues" evidence="2">
    <location>
        <begin position="289"/>
        <end position="309"/>
    </location>
</feature>
<dbReference type="FunFam" id="1.20.1260.60:FF:000002">
    <property type="entry name" value="Vacuolar protein sorting-associated protein IST1"/>
    <property type="match status" value="1"/>
</dbReference>
<feature type="compositionally biased region" description="Basic and acidic residues" evidence="2">
    <location>
        <begin position="521"/>
        <end position="533"/>
    </location>
</feature>
<dbReference type="AlphaFoldDB" id="A0A7J7DR62"/>
<dbReference type="Gene3D" id="1.20.1260.60">
    <property type="entry name" value="Vacuolar protein sorting-associated protein Ist1"/>
    <property type="match status" value="1"/>
</dbReference>
<evidence type="ECO:0000256" key="1">
    <source>
        <dbReference type="ARBA" id="ARBA00005536"/>
    </source>
</evidence>
<dbReference type="InterPro" id="IPR042277">
    <property type="entry name" value="IST1-like"/>
</dbReference>